<reference evidence="9" key="1">
    <citation type="submission" date="2018-05" db="EMBL/GenBank/DDBJ databases">
        <title>Genome Sequencing of selected type strains of the family Eggerthellaceae.</title>
        <authorList>
            <person name="Danylec N."/>
            <person name="Stoll D.A."/>
            <person name="Doetsch A."/>
            <person name="Huch M."/>
        </authorList>
    </citation>
    <scope>NUCLEOTIDE SEQUENCE [LARGE SCALE GENOMIC DNA]</scope>
    <source>
        <strain evidence="9">DSM 27213</strain>
    </source>
</reference>
<feature type="active site" evidence="5">
    <location>
        <position position="17"/>
    </location>
</feature>
<reference evidence="8" key="3">
    <citation type="journal article" date="2019" name="Microbiol. Resour. Announc.">
        <title>Draft Genome Sequences of Type Strains of Gordonibacter faecihominis, Paraeggerthella hongkongensis, Parvibacter caecicola,Slackia equolifaciens, Slackia faecicanis, and Slackia isoflavoniconvertens.</title>
        <authorList>
            <person name="Danylec N."/>
            <person name="Stoll D.A."/>
            <person name="Dotsch A."/>
            <person name="Huch M."/>
        </authorList>
    </citation>
    <scope>NUCLEOTIDE SEQUENCE</scope>
    <source>
        <strain evidence="8">DSM 27213</strain>
    </source>
</reference>
<dbReference type="InterPro" id="IPR017867">
    <property type="entry name" value="Tyr_phospatase_low_mol_wt"/>
</dbReference>
<gene>
    <name evidence="8" type="ORF">DMP12_11935</name>
    <name evidence="7" type="ORF">GKG38_05585</name>
</gene>
<dbReference type="RefSeq" id="WP_096226497.1">
    <property type="nucleotide sequence ID" value="NZ_CP168029.1"/>
</dbReference>
<keyword evidence="3" id="KW-0378">Hydrolase</keyword>
<feature type="active site" description="Nucleophile" evidence="5">
    <location>
        <position position="11"/>
    </location>
</feature>
<dbReference type="PANTHER" id="PTHR11717">
    <property type="entry name" value="LOW MOLECULAR WEIGHT PROTEIN TYROSINE PHOSPHATASE"/>
    <property type="match status" value="1"/>
</dbReference>
<dbReference type="PRINTS" id="PR00719">
    <property type="entry name" value="LMWPTPASE"/>
</dbReference>
<evidence type="ECO:0000313" key="8">
    <source>
        <dbReference type="EMBL" id="ROT88576.1"/>
    </source>
</evidence>
<dbReference type="CDD" id="cd16343">
    <property type="entry name" value="LMWPTP"/>
    <property type="match status" value="1"/>
</dbReference>
<dbReference type="Proteomes" id="UP000285258">
    <property type="component" value="Unassembled WGS sequence"/>
</dbReference>
<dbReference type="InterPro" id="IPR036196">
    <property type="entry name" value="Ptyr_pPase_sf"/>
</dbReference>
<name>A0A423UI39_9ACTN</name>
<comment type="similarity">
    <text evidence="1">Belongs to the low molecular weight phosphotyrosine protein phosphatase family.</text>
</comment>
<evidence type="ECO:0000256" key="4">
    <source>
        <dbReference type="ARBA" id="ARBA00022912"/>
    </source>
</evidence>
<reference evidence="7 10" key="4">
    <citation type="journal article" date="2019" name="Nat. Med.">
        <title>A library of human gut bacterial isolates paired with longitudinal multiomics data enables mechanistic microbiome research.</title>
        <authorList>
            <person name="Poyet M."/>
            <person name="Groussin M."/>
            <person name="Gibbons S.M."/>
            <person name="Avila-Pacheco J."/>
            <person name="Jiang X."/>
            <person name="Kearney S.M."/>
            <person name="Perrotta A.R."/>
            <person name="Berdy B."/>
            <person name="Zhao S."/>
            <person name="Lieberman T.D."/>
            <person name="Swanson P.K."/>
            <person name="Smith M."/>
            <person name="Roesemann S."/>
            <person name="Alexander J.E."/>
            <person name="Rich S.A."/>
            <person name="Livny J."/>
            <person name="Vlamakis H."/>
            <person name="Clish C."/>
            <person name="Bullock K."/>
            <person name="Deik A."/>
            <person name="Scott J."/>
            <person name="Pierce K.A."/>
            <person name="Xavier R.J."/>
            <person name="Alm E.J."/>
        </authorList>
    </citation>
    <scope>NUCLEOTIDE SEQUENCE [LARGE SCALE GENOMIC DNA]</scope>
    <source>
        <strain evidence="7 10">BIOML-A1</strain>
    </source>
</reference>
<keyword evidence="4" id="KW-0904">Protein phosphatase</keyword>
<dbReference type="EMBL" id="WKZA01000017">
    <property type="protein sequence ID" value="MSA94538.1"/>
    <property type="molecule type" value="Genomic_DNA"/>
</dbReference>
<dbReference type="EC" id="3.1.3.48" evidence="2"/>
<dbReference type="EMBL" id="QIBW01000016">
    <property type="protein sequence ID" value="ROT88576.1"/>
    <property type="molecule type" value="Genomic_DNA"/>
</dbReference>
<dbReference type="AlphaFoldDB" id="A0A423UI39"/>
<feature type="domain" description="Phosphotyrosine protein phosphatase I" evidence="6">
    <location>
        <begin position="5"/>
        <end position="150"/>
    </location>
</feature>
<reference evidence="8" key="2">
    <citation type="journal article" date="2019" name="Int. J. Syst. Evol. Microbiol.">
        <title>Gordonibacter faecihominis is a later heterotypic synonym of Gordonibacter urolithinfaciens.</title>
        <authorList>
            <person name="Danylec N."/>
            <person name="Stoll D.A."/>
            <person name="Huch M."/>
        </authorList>
    </citation>
    <scope>NUCLEOTIDE SEQUENCE</scope>
    <source>
        <strain evidence="8">DSM 27213</strain>
    </source>
</reference>
<evidence type="ECO:0000256" key="3">
    <source>
        <dbReference type="ARBA" id="ARBA00022801"/>
    </source>
</evidence>
<evidence type="ECO:0000259" key="6">
    <source>
        <dbReference type="SMART" id="SM00226"/>
    </source>
</evidence>
<dbReference type="InterPro" id="IPR023485">
    <property type="entry name" value="Ptyr_pPase"/>
</dbReference>
<proteinExistence type="inferred from homology"/>
<comment type="caution">
    <text evidence="8">The sequence shown here is derived from an EMBL/GenBank/DDBJ whole genome shotgun (WGS) entry which is preliminary data.</text>
</comment>
<dbReference type="Proteomes" id="UP000462865">
    <property type="component" value="Unassembled WGS sequence"/>
</dbReference>
<dbReference type="InterPro" id="IPR050438">
    <property type="entry name" value="LMW_PTPase"/>
</dbReference>
<organism evidence="8 9">
    <name type="scientific">Gordonibacter urolithinfaciens</name>
    <dbReference type="NCBI Taxonomy" id="1335613"/>
    <lineage>
        <taxon>Bacteria</taxon>
        <taxon>Bacillati</taxon>
        <taxon>Actinomycetota</taxon>
        <taxon>Coriobacteriia</taxon>
        <taxon>Eggerthellales</taxon>
        <taxon>Eggerthellaceae</taxon>
        <taxon>Gordonibacter</taxon>
    </lineage>
</organism>
<sequence>MTAPFRILFVCHGNICRSPMAEFVMKDLVERRGLDGCFSIASAATHDDEIGSPVHPGTRGVLEAQGIDCSGKTARRLGRADADKWDLFVGMDEANMRDLRLQLGRGAEGRCRKLLEFAGSDRDVADPWYTGDFDVTYDDVLAGCTGLLSLLVGDDAEGRCPGGARLG</sequence>
<dbReference type="PANTHER" id="PTHR11717:SF7">
    <property type="entry name" value="LOW MOLECULAR WEIGHT PHOSPHOTYROSINE PROTEIN PHOSPHATASE"/>
    <property type="match status" value="1"/>
</dbReference>
<protein>
    <recommendedName>
        <fullName evidence="2">protein-tyrosine-phosphatase</fullName>
        <ecNumber evidence="2">3.1.3.48</ecNumber>
    </recommendedName>
</protein>
<evidence type="ECO:0000313" key="7">
    <source>
        <dbReference type="EMBL" id="MSA94538.1"/>
    </source>
</evidence>
<evidence type="ECO:0000313" key="10">
    <source>
        <dbReference type="Proteomes" id="UP000462865"/>
    </source>
</evidence>
<evidence type="ECO:0000313" key="9">
    <source>
        <dbReference type="Proteomes" id="UP000285258"/>
    </source>
</evidence>
<feature type="active site" description="Proton donor" evidence="5">
    <location>
        <position position="126"/>
    </location>
</feature>
<evidence type="ECO:0000256" key="1">
    <source>
        <dbReference type="ARBA" id="ARBA00011063"/>
    </source>
</evidence>
<dbReference type="Gene3D" id="3.40.50.2300">
    <property type="match status" value="1"/>
</dbReference>
<accession>A0A423UI39</accession>
<evidence type="ECO:0000256" key="2">
    <source>
        <dbReference type="ARBA" id="ARBA00013064"/>
    </source>
</evidence>
<dbReference type="SUPFAM" id="SSF52788">
    <property type="entry name" value="Phosphotyrosine protein phosphatases I"/>
    <property type="match status" value="1"/>
</dbReference>
<dbReference type="GO" id="GO:0004725">
    <property type="term" value="F:protein tyrosine phosphatase activity"/>
    <property type="evidence" value="ECO:0007669"/>
    <property type="project" value="UniProtKB-EC"/>
</dbReference>
<dbReference type="Pfam" id="PF01451">
    <property type="entry name" value="LMWPc"/>
    <property type="match status" value="1"/>
</dbReference>
<evidence type="ECO:0000256" key="5">
    <source>
        <dbReference type="PIRSR" id="PIRSR617867-1"/>
    </source>
</evidence>
<dbReference type="SMART" id="SM00226">
    <property type="entry name" value="LMWPc"/>
    <property type="match status" value="1"/>
</dbReference>